<reference evidence="3 4" key="1">
    <citation type="submission" date="2022-04" db="EMBL/GenBank/DDBJ databases">
        <title>Positive selection, recombination, and allopatry shape intraspecific diversity of widespread and dominant cyanobacteria.</title>
        <authorList>
            <person name="Wei J."/>
            <person name="Shu W."/>
            <person name="Hu C."/>
        </authorList>
    </citation>
    <scope>NUCLEOTIDE SEQUENCE [LARGE SCALE GENOMIC DNA]</scope>
    <source>
        <strain evidence="3 4">GB2-A5</strain>
    </source>
</reference>
<dbReference type="CDD" id="cd16383">
    <property type="entry name" value="GUN4"/>
    <property type="match status" value="1"/>
</dbReference>
<feature type="region of interest" description="Disordered" evidence="1">
    <location>
        <begin position="69"/>
        <end position="90"/>
    </location>
</feature>
<dbReference type="SUPFAM" id="SSF46565">
    <property type="entry name" value="Chaperone J-domain"/>
    <property type="match status" value="1"/>
</dbReference>
<feature type="compositionally biased region" description="Low complexity" evidence="1">
    <location>
        <begin position="78"/>
        <end position="90"/>
    </location>
</feature>
<evidence type="ECO:0000256" key="1">
    <source>
        <dbReference type="SAM" id="MobiDB-lite"/>
    </source>
</evidence>
<sequence length="257" mass="29649">MNNFNRYYEILDLEPSASLLEVKQAYKDLASVWHPDRYSHNPRLQKKAEDKLKEINQAYEKICTNLNTSQNRTSPIESQPDQPSSSTPSVSLISAVGVDYRQLRDLLAAGKWKEADEETAKKMLEVAGRDKIGGLRVEDIKRFPCEDLRTIDQLWLNYSNGRFGFSVQKSIWESVGGKDNLDWKTYESFGERLGWRRKTTWLPYSSLTFTKNAPIGHLPVGKLIVRWWSCSFVAADDMTEWVDFVLCLLNRVETCKL</sequence>
<proteinExistence type="predicted"/>
<dbReference type="InterPro" id="IPR001623">
    <property type="entry name" value="DnaJ_domain"/>
</dbReference>
<evidence type="ECO:0000313" key="3">
    <source>
        <dbReference type="EMBL" id="MEP0864614.1"/>
    </source>
</evidence>
<dbReference type="Pfam" id="PF05419">
    <property type="entry name" value="GUN4"/>
    <property type="match status" value="1"/>
</dbReference>
<dbReference type="Gene3D" id="1.25.40.620">
    <property type="match status" value="1"/>
</dbReference>
<accession>A0ABV0JME8</accession>
<feature type="domain" description="J" evidence="2">
    <location>
        <begin position="6"/>
        <end position="67"/>
    </location>
</feature>
<dbReference type="Pfam" id="PF00226">
    <property type="entry name" value="DnaJ"/>
    <property type="match status" value="1"/>
</dbReference>
<dbReference type="PANTHER" id="PTHR34800:SF1">
    <property type="entry name" value="TETRAPYRROLE-BINDING PROTEIN, CHLOROPLASTIC"/>
    <property type="match status" value="1"/>
</dbReference>
<dbReference type="SUPFAM" id="SSF140869">
    <property type="entry name" value="GUN4-like"/>
    <property type="match status" value="1"/>
</dbReference>
<dbReference type="Gene3D" id="1.10.10.1770">
    <property type="entry name" value="Gun4-like"/>
    <property type="match status" value="1"/>
</dbReference>
<name>A0ABV0JME8_9CYAN</name>
<organism evidence="3 4">
    <name type="scientific">Funiculus sociatus GB2-A5</name>
    <dbReference type="NCBI Taxonomy" id="2933946"/>
    <lineage>
        <taxon>Bacteria</taxon>
        <taxon>Bacillati</taxon>
        <taxon>Cyanobacteriota</taxon>
        <taxon>Cyanophyceae</taxon>
        <taxon>Coleofasciculales</taxon>
        <taxon>Coleofasciculaceae</taxon>
        <taxon>Funiculus</taxon>
    </lineage>
</organism>
<dbReference type="Proteomes" id="UP001442494">
    <property type="component" value="Unassembled WGS sequence"/>
</dbReference>
<gene>
    <name evidence="3" type="ORF">NDI37_09045</name>
</gene>
<dbReference type="RefSeq" id="WP_190421600.1">
    <property type="nucleotide sequence ID" value="NZ_JAMPKK010000015.1"/>
</dbReference>
<dbReference type="InterPro" id="IPR036869">
    <property type="entry name" value="J_dom_sf"/>
</dbReference>
<dbReference type="InterPro" id="IPR037215">
    <property type="entry name" value="GUN4-like_sf"/>
</dbReference>
<protein>
    <submittedName>
        <fullName evidence="3">GUN4 domain-containing protein</fullName>
    </submittedName>
</protein>
<dbReference type="CDD" id="cd06257">
    <property type="entry name" value="DnaJ"/>
    <property type="match status" value="1"/>
</dbReference>
<dbReference type="PROSITE" id="PS50076">
    <property type="entry name" value="DNAJ_2"/>
    <property type="match status" value="1"/>
</dbReference>
<comment type="caution">
    <text evidence="3">The sequence shown here is derived from an EMBL/GenBank/DDBJ whole genome shotgun (WGS) entry which is preliminary data.</text>
</comment>
<evidence type="ECO:0000259" key="2">
    <source>
        <dbReference type="PROSITE" id="PS50076"/>
    </source>
</evidence>
<dbReference type="PRINTS" id="PR00625">
    <property type="entry name" value="JDOMAIN"/>
</dbReference>
<dbReference type="PANTHER" id="PTHR34800">
    <property type="entry name" value="TETRAPYRROLE-BINDING PROTEIN, CHLOROPLASTIC"/>
    <property type="match status" value="1"/>
</dbReference>
<dbReference type="InterPro" id="IPR008629">
    <property type="entry name" value="GUN4-like"/>
</dbReference>
<dbReference type="EMBL" id="JAMPKK010000015">
    <property type="protein sequence ID" value="MEP0864614.1"/>
    <property type="molecule type" value="Genomic_DNA"/>
</dbReference>
<dbReference type="SMART" id="SM00271">
    <property type="entry name" value="DnaJ"/>
    <property type="match status" value="1"/>
</dbReference>
<evidence type="ECO:0000313" key="4">
    <source>
        <dbReference type="Proteomes" id="UP001442494"/>
    </source>
</evidence>
<keyword evidence="4" id="KW-1185">Reference proteome</keyword>